<sequence length="468" mass="49467">MISSLDSKVMDANSEALGTSVLTLMDNAGKAVADLLRERFHGQRFIIFCGHGNNGGDGFATAIHLAEEDVSVCIIGDPSKVRPGAASTYLSELVCPVVQFDPNNRDYDVLVDAVLGTGTKGKLRPEIEAYIDYTRKFQGPIVSIDVPTGIGSPKSVIPDITITMHDVKEGMDEKNSGEIVVADIGIPEKAYTHTGPGDLYRYPIPTKDSHKGANGSLLVIGGGPYYGAPAMAAMAAMRTGVDLVTIATPESSYHEVAAQSPVLMVRKLRGSTLCHDHVKELLKMSEVCDAVLIGPGLGRDEHTFEAVKEFVSLCRKPLVIDADGLNALGTDFNAKGPQTVLTPHSGEYLRIGGSSKDPEDVRKTSSRLGCTIVLKGRYDIISNGDSVKINGTGTPGMTTGGTGDVLAGIIGGLLAKGMDAYEAGYLGAYISGKAGELAFNKFSYGMIATDVIDRIPKALKNGFDRLGL</sequence>
<dbReference type="SUPFAM" id="SSF53613">
    <property type="entry name" value="Ribokinase-like"/>
    <property type="match status" value="1"/>
</dbReference>
<evidence type="ECO:0000256" key="14">
    <source>
        <dbReference type="ARBA" id="ARBA00025153"/>
    </source>
</evidence>
<dbReference type="InterPro" id="IPR000631">
    <property type="entry name" value="CARKD"/>
</dbReference>
<feature type="binding site" evidence="17">
    <location>
        <position position="228"/>
    </location>
    <ligand>
        <name>(6S)-NADPHX</name>
        <dbReference type="ChEBI" id="CHEBI:64076"/>
    </ligand>
</feature>
<comment type="caution">
    <text evidence="17">Lacks conserved residue(s) required for the propagation of feature annotation.</text>
</comment>
<evidence type="ECO:0000256" key="5">
    <source>
        <dbReference type="ARBA" id="ARBA00022723"/>
    </source>
</evidence>
<evidence type="ECO:0000256" key="4">
    <source>
        <dbReference type="ARBA" id="ARBA00009524"/>
    </source>
</evidence>
<dbReference type="GO" id="GO:0005524">
    <property type="term" value="F:ATP binding"/>
    <property type="evidence" value="ECO:0007669"/>
    <property type="project" value="UniProtKB-UniRule"/>
</dbReference>
<dbReference type="PROSITE" id="PS01049">
    <property type="entry name" value="YJEF_C_1"/>
    <property type="match status" value="1"/>
</dbReference>
<comment type="function">
    <text evidence="17">Catalyzes the dehydration of the S-form of NAD(P)HX at the expense of ADP, which is converted to AMP. Together with NAD(P)HX epimerase, which catalyzes the epimerization of the S- and R-forms, the enzyme allows the repair of both epimers of NAD(P)HX, a damaged form of NAD(P)H that is a result of enzymatic or heat-dependent hydration.</text>
</comment>
<evidence type="ECO:0000256" key="12">
    <source>
        <dbReference type="ARBA" id="ARBA00023239"/>
    </source>
</evidence>
<evidence type="ECO:0000256" key="18">
    <source>
        <dbReference type="HAMAP-Rule" id="MF_01966"/>
    </source>
</evidence>
<comment type="catalytic activity">
    <reaction evidence="15 17 19">
        <text>(6S)-NADHX + ADP = AMP + phosphate + NADH + H(+)</text>
        <dbReference type="Rhea" id="RHEA:32223"/>
        <dbReference type="ChEBI" id="CHEBI:15378"/>
        <dbReference type="ChEBI" id="CHEBI:43474"/>
        <dbReference type="ChEBI" id="CHEBI:57945"/>
        <dbReference type="ChEBI" id="CHEBI:64074"/>
        <dbReference type="ChEBI" id="CHEBI:456215"/>
        <dbReference type="ChEBI" id="CHEBI:456216"/>
        <dbReference type="EC" id="4.2.1.136"/>
    </reaction>
</comment>
<dbReference type="GO" id="GO:0110051">
    <property type="term" value="P:metabolite repair"/>
    <property type="evidence" value="ECO:0007669"/>
    <property type="project" value="TreeGrafter"/>
</dbReference>
<comment type="catalytic activity">
    <reaction evidence="1 18 19">
        <text>(6R)-NADHX = (6S)-NADHX</text>
        <dbReference type="Rhea" id="RHEA:32215"/>
        <dbReference type="ChEBI" id="CHEBI:64074"/>
        <dbReference type="ChEBI" id="CHEBI:64075"/>
        <dbReference type="EC" id="5.1.99.6"/>
    </reaction>
</comment>
<gene>
    <name evidence="18" type="primary">nnrE</name>
    <name evidence="17" type="synonym">nnrD</name>
    <name evidence="22" type="ORF">BKD89_01515</name>
</gene>
<keyword evidence="10 17" id="KW-0520">NAD</keyword>
<feature type="binding site" evidence="17">
    <location>
        <position position="403"/>
    </location>
    <ligand>
        <name>AMP</name>
        <dbReference type="ChEBI" id="CHEBI:456215"/>
    </ligand>
</feature>
<dbReference type="EMBL" id="CP017686">
    <property type="protein sequence ID" value="AYQ54496.1"/>
    <property type="molecule type" value="Genomic_DNA"/>
</dbReference>
<dbReference type="PROSITE" id="PS01050">
    <property type="entry name" value="YJEF_C_2"/>
    <property type="match status" value="1"/>
</dbReference>
<keyword evidence="8 17" id="KW-0521">NADP</keyword>
<evidence type="ECO:0000256" key="2">
    <source>
        <dbReference type="ARBA" id="ARBA00000909"/>
    </source>
</evidence>
<evidence type="ECO:0000256" key="11">
    <source>
        <dbReference type="ARBA" id="ARBA00023235"/>
    </source>
</evidence>
<feature type="binding site" evidence="17">
    <location>
        <position position="404"/>
    </location>
    <ligand>
        <name>(6S)-NADPHX</name>
        <dbReference type="ChEBI" id="CHEBI:64076"/>
    </ligand>
</feature>
<evidence type="ECO:0000259" key="20">
    <source>
        <dbReference type="PROSITE" id="PS51383"/>
    </source>
</evidence>
<dbReference type="EC" id="5.1.99.6" evidence="19"/>
<comment type="similarity">
    <text evidence="17">Belongs to the NnrD/CARKD family.</text>
</comment>
<evidence type="ECO:0000256" key="1">
    <source>
        <dbReference type="ARBA" id="ARBA00000013"/>
    </source>
</evidence>
<evidence type="ECO:0000256" key="13">
    <source>
        <dbReference type="ARBA" id="ARBA00023268"/>
    </source>
</evidence>
<dbReference type="PROSITE" id="PS51385">
    <property type="entry name" value="YJEF_N"/>
    <property type="match status" value="1"/>
</dbReference>
<keyword evidence="7 17" id="KW-0067">ATP-binding</keyword>
<dbReference type="GeneID" id="41321105"/>
<comment type="cofactor">
    <cofactor evidence="17">
        <name>Mg(2+)</name>
        <dbReference type="ChEBI" id="CHEBI:18420"/>
    </cofactor>
</comment>
<dbReference type="PIRSF" id="PIRSF017184">
    <property type="entry name" value="Nnr"/>
    <property type="match status" value="1"/>
</dbReference>
<dbReference type="HAMAP" id="MF_01965">
    <property type="entry name" value="NADHX_dehydratase"/>
    <property type="match status" value="1"/>
</dbReference>
<dbReference type="SUPFAM" id="SSF64153">
    <property type="entry name" value="YjeF N-terminal domain-like"/>
    <property type="match status" value="1"/>
</dbReference>
<protein>
    <recommendedName>
        <fullName evidence="19">Bifunctional NAD(P)H-hydrate repair enzyme</fullName>
    </recommendedName>
    <alternativeName>
        <fullName evidence="19">Nicotinamide nucleotide repair protein</fullName>
    </alternativeName>
    <domain>
        <recommendedName>
            <fullName evidence="19">ADP-dependent (S)-NAD(P)H-hydrate dehydratase</fullName>
            <ecNumber evidence="19">4.2.1.136</ecNumber>
        </recommendedName>
        <alternativeName>
            <fullName evidence="19">ADP-dependent NAD(P)HX dehydratase</fullName>
        </alternativeName>
    </domain>
    <domain>
        <recommendedName>
            <fullName evidence="19">NAD(P)H-hydrate epimerase</fullName>
            <ecNumber evidence="19">5.1.99.6</ecNumber>
        </recommendedName>
    </domain>
</protein>
<feature type="binding site" evidence="18">
    <location>
        <position position="54"/>
    </location>
    <ligand>
        <name>K(+)</name>
        <dbReference type="ChEBI" id="CHEBI:29103"/>
    </ligand>
</feature>
<dbReference type="OMA" id="NAHKGDY"/>
<evidence type="ECO:0000256" key="7">
    <source>
        <dbReference type="ARBA" id="ARBA00022840"/>
    </source>
</evidence>
<proteinExistence type="inferred from homology"/>
<keyword evidence="5 18" id="KW-0479">Metal-binding</keyword>
<comment type="function">
    <text evidence="14 19">Bifunctional enzyme that catalyzes the epimerization of the S- and R-forms of NAD(P)HX and the dehydration of the S-form of NAD(P)HX at the expense of ADP, which is converted to AMP. This allows the repair of both epimers of NAD(P)HX, a damaged form of NAD(P)H that is a result of enzymatic or heat-dependent hydration.</text>
</comment>
<comment type="similarity">
    <text evidence="3 19">In the N-terminal section; belongs to the NnrE/AIBP family.</text>
</comment>
<dbReference type="PROSITE" id="PS51383">
    <property type="entry name" value="YJEF_C_3"/>
    <property type="match status" value="1"/>
</dbReference>
<evidence type="ECO:0000256" key="15">
    <source>
        <dbReference type="ARBA" id="ARBA00048238"/>
    </source>
</evidence>
<dbReference type="EC" id="4.2.1.136" evidence="19"/>
<name>A0A3G3IF55_9ARCH</name>
<accession>A0A3G3IF55</accession>
<keyword evidence="12 17" id="KW-0456">Lyase</keyword>
<dbReference type="InterPro" id="IPR017953">
    <property type="entry name" value="Carbohydrate_kinase_pred_CS"/>
</dbReference>
<feature type="binding site" evidence="17">
    <location>
        <position position="344"/>
    </location>
    <ligand>
        <name>(6S)-NADPHX</name>
        <dbReference type="ChEBI" id="CHEBI:64076"/>
    </ligand>
</feature>
<keyword evidence="9 18" id="KW-0630">Potassium</keyword>
<comment type="subunit">
    <text evidence="17">Homotetramer.</text>
</comment>
<dbReference type="GO" id="GO:0046496">
    <property type="term" value="P:nicotinamide nucleotide metabolic process"/>
    <property type="evidence" value="ECO:0007669"/>
    <property type="project" value="UniProtKB-UniRule"/>
</dbReference>
<evidence type="ECO:0000256" key="19">
    <source>
        <dbReference type="PIRNR" id="PIRNR017184"/>
    </source>
</evidence>
<dbReference type="Pfam" id="PF01256">
    <property type="entry name" value="Carb_kinase"/>
    <property type="match status" value="1"/>
</dbReference>
<dbReference type="RefSeq" id="WP_015504208.1">
    <property type="nucleotide sequence ID" value="NZ_CP017686.1"/>
</dbReference>
<reference evidence="22 23" key="1">
    <citation type="submission" date="2016-10" db="EMBL/GenBank/DDBJ databases">
        <title>Complete genome of the TMA-utilizing, human hosted archaeon Methanomethylophilus alvus Gen. nov, sp. nov., strain Mx-05, derived from a pure culture.</title>
        <authorList>
            <person name="Brugere J.-F."/>
            <person name="Ben Hania W."/>
            <person name="Chaudhary P.P."/>
            <person name="Gaci N."/>
            <person name="Borrel G."/>
            <person name="Cao Van Tuat L."/>
            <person name="Fardeau M.-L."/>
            <person name="Harris H.M.B."/>
            <person name="O'Toole P.W."/>
            <person name="Ollivier B."/>
        </authorList>
    </citation>
    <scope>NUCLEOTIDE SEQUENCE [LARGE SCALE GENOMIC DNA]</scope>
    <source>
        <strain evidence="22 23">Mx-05</strain>
    </source>
</reference>
<comment type="catalytic activity">
    <reaction evidence="2 18 19">
        <text>(6R)-NADPHX = (6S)-NADPHX</text>
        <dbReference type="Rhea" id="RHEA:32227"/>
        <dbReference type="ChEBI" id="CHEBI:64076"/>
        <dbReference type="ChEBI" id="CHEBI:64077"/>
        <dbReference type="EC" id="5.1.99.6"/>
    </reaction>
</comment>
<feature type="domain" description="YjeF C-terminal" evidence="20">
    <location>
        <begin position="194"/>
        <end position="462"/>
    </location>
</feature>
<evidence type="ECO:0000313" key="23">
    <source>
        <dbReference type="Proteomes" id="UP000273278"/>
    </source>
</evidence>
<evidence type="ECO:0000256" key="3">
    <source>
        <dbReference type="ARBA" id="ARBA00006001"/>
    </source>
</evidence>
<feature type="binding site" evidence="17">
    <location>
        <position position="296"/>
    </location>
    <ligand>
        <name>(6S)-NADPHX</name>
        <dbReference type="ChEBI" id="CHEBI:64076"/>
    </ligand>
</feature>
<comment type="function">
    <text evidence="18">Catalyzes the epimerization of the S- and R-forms of NAD(P)HX, a damaged form of NAD(P)H that is a result of enzymatic or heat-dependent hydration. This is a prerequisite for the S-specific NAD(P)H-hydrate dehydratase to allow the repair of both epimers of NAD(P)HX.</text>
</comment>
<feature type="binding site" evidence="18">
    <location>
        <position position="145"/>
    </location>
    <ligand>
        <name>(6S)-NADPHX</name>
        <dbReference type="ChEBI" id="CHEBI:64076"/>
    </ligand>
</feature>
<dbReference type="HAMAP" id="MF_01966">
    <property type="entry name" value="NADHX_epimerase"/>
    <property type="match status" value="1"/>
</dbReference>
<dbReference type="InterPro" id="IPR029056">
    <property type="entry name" value="Ribokinase-like"/>
</dbReference>
<dbReference type="Gene3D" id="3.40.50.10260">
    <property type="entry name" value="YjeF N-terminal domain"/>
    <property type="match status" value="1"/>
</dbReference>
<feature type="binding site" evidence="18">
    <location>
        <begin position="53"/>
        <end position="57"/>
    </location>
    <ligand>
        <name>(6S)-NADPHX</name>
        <dbReference type="ChEBI" id="CHEBI:64076"/>
    </ligand>
</feature>
<dbReference type="AlphaFoldDB" id="A0A3G3IF55"/>
<dbReference type="InterPro" id="IPR036652">
    <property type="entry name" value="YjeF_N_dom_sf"/>
</dbReference>
<evidence type="ECO:0000256" key="17">
    <source>
        <dbReference type="HAMAP-Rule" id="MF_01965"/>
    </source>
</evidence>
<dbReference type="Gene3D" id="3.40.1190.20">
    <property type="match status" value="1"/>
</dbReference>
<feature type="binding site" evidence="18">
    <location>
        <position position="148"/>
    </location>
    <ligand>
        <name>K(+)</name>
        <dbReference type="ChEBI" id="CHEBI:29103"/>
    </ligand>
</feature>
<dbReference type="GO" id="GO:0052855">
    <property type="term" value="F:ADP-dependent NAD(P)H-hydrate dehydratase activity"/>
    <property type="evidence" value="ECO:0007669"/>
    <property type="project" value="UniProtKB-UniRule"/>
</dbReference>
<feature type="domain" description="YjeF N-terminal" evidence="21">
    <location>
        <begin position="2"/>
        <end position="192"/>
    </location>
</feature>
<evidence type="ECO:0000313" key="22">
    <source>
        <dbReference type="EMBL" id="AYQ54496.1"/>
    </source>
</evidence>
<dbReference type="GO" id="GO:0052856">
    <property type="term" value="F:NAD(P)HX epimerase activity"/>
    <property type="evidence" value="ECO:0007669"/>
    <property type="project" value="UniProtKB-UniRule"/>
</dbReference>
<dbReference type="InterPro" id="IPR004443">
    <property type="entry name" value="YjeF_N_dom"/>
</dbReference>
<evidence type="ECO:0000256" key="9">
    <source>
        <dbReference type="ARBA" id="ARBA00022958"/>
    </source>
</evidence>
<feature type="binding site" evidence="18">
    <location>
        <begin position="116"/>
        <end position="122"/>
    </location>
    <ligand>
        <name>(6S)-NADPHX</name>
        <dbReference type="ChEBI" id="CHEBI:64076"/>
    </ligand>
</feature>
<dbReference type="GO" id="GO:0046872">
    <property type="term" value="F:metal ion binding"/>
    <property type="evidence" value="ECO:0007669"/>
    <property type="project" value="UniProtKB-UniRule"/>
</dbReference>
<comment type="catalytic activity">
    <reaction evidence="16 17 19">
        <text>(6S)-NADPHX + ADP = AMP + phosphate + NADPH + H(+)</text>
        <dbReference type="Rhea" id="RHEA:32235"/>
        <dbReference type="ChEBI" id="CHEBI:15378"/>
        <dbReference type="ChEBI" id="CHEBI:43474"/>
        <dbReference type="ChEBI" id="CHEBI:57783"/>
        <dbReference type="ChEBI" id="CHEBI:64076"/>
        <dbReference type="ChEBI" id="CHEBI:456215"/>
        <dbReference type="ChEBI" id="CHEBI:456216"/>
        <dbReference type="EC" id="4.2.1.136"/>
    </reaction>
</comment>
<evidence type="ECO:0000256" key="16">
    <source>
        <dbReference type="ARBA" id="ARBA00049209"/>
    </source>
</evidence>
<evidence type="ECO:0000259" key="21">
    <source>
        <dbReference type="PROSITE" id="PS51385"/>
    </source>
</evidence>
<dbReference type="NCBIfam" id="TIGR00196">
    <property type="entry name" value="yjeF_cterm"/>
    <property type="match status" value="1"/>
</dbReference>
<dbReference type="PANTHER" id="PTHR12592">
    <property type="entry name" value="ATP-DEPENDENT (S)-NAD(P)H-HYDRATE DEHYDRATASE FAMILY MEMBER"/>
    <property type="match status" value="1"/>
</dbReference>
<keyword evidence="6 17" id="KW-0547">Nucleotide-binding</keyword>
<evidence type="ECO:0000256" key="6">
    <source>
        <dbReference type="ARBA" id="ARBA00022741"/>
    </source>
</evidence>
<evidence type="ECO:0000256" key="10">
    <source>
        <dbReference type="ARBA" id="ARBA00023027"/>
    </source>
</evidence>
<keyword evidence="11 18" id="KW-0413">Isomerase</keyword>
<dbReference type="Pfam" id="PF03853">
    <property type="entry name" value="YjeF_N"/>
    <property type="match status" value="1"/>
</dbReference>
<dbReference type="Proteomes" id="UP000273278">
    <property type="component" value="Chromosome"/>
</dbReference>
<comment type="cofactor">
    <cofactor evidence="18 19">
        <name>K(+)</name>
        <dbReference type="ChEBI" id="CHEBI:29103"/>
    </cofactor>
    <text evidence="18 19">Binds 1 potassium ion per subunit.</text>
</comment>
<feature type="binding site" evidence="18">
    <location>
        <position position="112"/>
    </location>
    <ligand>
        <name>K(+)</name>
        <dbReference type="ChEBI" id="CHEBI:29103"/>
    </ligand>
</feature>
<dbReference type="InterPro" id="IPR030677">
    <property type="entry name" value="Nnr"/>
</dbReference>
<keyword evidence="13" id="KW-0511">Multifunctional enzyme</keyword>
<dbReference type="CDD" id="cd01171">
    <property type="entry name" value="YXKO-related"/>
    <property type="match status" value="1"/>
</dbReference>
<dbReference type="NCBIfam" id="TIGR00197">
    <property type="entry name" value="yjeF_nterm"/>
    <property type="match status" value="1"/>
</dbReference>
<organism evidence="22 23">
    <name type="scientific">Methanomethylophilus alvi</name>
    <dbReference type="NCBI Taxonomy" id="1291540"/>
    <lineage>
        <taxon>Archaea</taxon>
        <taxon>Methanobacteriati</taxon>
        <taxon>Thermoplasmatota</taxon>
        <taxon>Thermoplasmata</taxon>
        <taxon>Methanomassiliicoccales</taxon>
        <taxon>Methanomethylophilaceae</taxon>
        <taxon>Methanomethylophilus</taxon>
    </lineage>
</organism>
<evidence type="ECO:0000256" key="8">
    <source>
        <dbReference type="ARBA" id="ARBA00022857"/>
    </source>
</evidence>
<comment type="similarity">
    <text evidence="4 19">In the C-terminal section; belongs to the NnrD/CARKD family.</text>
</comment>
<comment type="similarity">
    <text evidence="18">Belongs to the NnrE/AIBP family.</text>
</comment>
<dbReference type="PANTHER" id="PTHR12592:SF0">
    <property type="entry name" value="ATP-DEPENDENT (S)-NAD(P)H-HYDRATE DEHYDRATASE"/>
    <property type="match status" value="1"/>
</dbReference>